<dbReference type="EMBL" id="CM042886">
    <property type="protein sequence ID" value="KAI4342329.1"/>
    <property type="molecule type" value="Genomic_DNA"/>
</dbReference>
<sequence>MTSASELFYNRRSRPLRPSSPTGASTSSVYTGGFDFLGHHHDHRPAHHPPGRRHAHSHLNDLHGFDLPLRRSSRARLSHEQRPRCSSSDCLWLHTDAGTSQAGPSSGMNVPTETNSRRSRQASTDRLPGSVLLARERLLERLRGVPLSGGRRNASALTSNNYEDHSVDDRWRLADASDWGVDTFMHSPDISSYIADVALRSDRIEKKPPGLTQDMINRLVVETYSNIMSPDELKPDCSICLESFLPQDKLLRLPCTHMFHSACLDPWVRTCGDCPYCRKAIVNRNSATGKGKVCY</sequence>
<dbReference type="Proteomes" id="UP001057402">
    <property type="component" value="Chromosome 7"/>
</dbReference>
<proteinExistence type="predicted"/>
<comment type="caution">
    <text evidence="1">The sequence shown here is derived from an EMBL/GenBank/DDBJ whole genome shotgun (WGS) entry which is preliminary data.</text>
</comment>
<gene>
    <name evidence="1" type="ORF">MLD38_026967</name>
</gene>
<evidence type="ECO:0000313" key="1">
    <source>
        <dbReference type="EMBL" id="KAI4342329.1"/>
    </source>
</evidence>
<keyword evidence="2" id="KW-1185">Reference proteome</keyword>
<name>A0ACB9P029_9MYRT</name>
<reference evidence="2" key="1">
    <citation type="journal article" date="2023" name="Front. Plant Sci.">
        <title>Chromosomal-level genome assembly of Melastoma candidum provides insights into trichome evolution.</title>
        <authorList>
            <person name="Zhong Y."/>
            <person name="Wu W."/>
            <person name="Sun C."/>
            <person name="Zou P."/>
            <person name="Liu Y."/>
            <person name="Dai S."/>
            <person name="Zhou R."/>
        </authorList>
    </citation>
    <scope>NUCLEOTIDE SEQUENCE [LARGE SCALE GENOMIC DNA]</scope>
</reference>
<organism evidence="1 2">
    <name type="scientific">Melastoma candidum</name>
    <dbReference type="NCBI Taxonomy" id="119954"/>
    <lineage>
        <taxon>Eukaryota</taxon>
        <taxon>Viridiplantae</taxon>
        <taxon>Streptophyta</taxon>
        <taxon>Embryophyta</taxon>
        <taxon>Tracheophyta</taxon>
        <taxon>Spermatophyta</taxon>
        <taxon>Magnoliopsida</taxon>
        <taxon>eudicotyledons</taxon>
        <taxon>Gunneridae</taxon>
        <taxon>Pentapetalae</taxon>
        <taxon>rosids</taxon>
        <taxon>malvids</taxon>
        <taxon>Myrtales</taxon>
        <taxon>Melastomataceae</taxon>
        <taxon>Melastomatoideae</taxon>
        <taxon>Melastomateae</taxon>
        <taxon>Melastoma</taxon>
    </lineage>
</organism>
<evidence type="ECO:0000313" key="2">
    <source>
        <dbReference type="Proteomes" id="UP001057402"/>
    </source>
</evidence>
<protein>
    <submittedName>
        <fullName evidence="1">Uncharacterized protein</fullName>
    </submittedName>
</protein>
<accession>A0ACB9P029</accession>